<comment type="similarity">
    <text evidence="7">Belongs to the RecR family.</text>
</comment>
<dbReference type="Gene3D" id="1.10.8.420">
    <property type="entry name" value="RecR Domain 1"/>
    <property type="match status" value="1"/>
</dbReference>
<evidence type="ECO:0000256" key="3">
    <source>
        <dbReference type="ARBA" id="ARBA00022771"/>
    </source>
</evidence>
<comment type="caution">
    <text evidence="7">Lacks conserved residue(s) required for the propagation of feature annotation.</text>
</comment>
<comment type="function">
    <text evidence="7">May play a role in DNA repair. It seems to be involved in an RecBC-independent recombinational process of DNA repair. It may act with RecF and RecO.</text>
</comment>
<dbReference type="InterPro" id="IPR034137">
    <property type="entry name" value="TOPRIM_RecR"/>
</dbReference>
<dbReference type="CDD" id="cd01025">
    <property type="entry name" value="TOPRIM_recR"/>
    <property type="match status" value="1"/>
</dbReference>
<keyword evidence="3 7" id="KW-0863">Zinc-finger</keyword>
<evidence type="ECO:0000256" key="4">
    <source>
        <dbReference type="ARBA" id="ARBA00022833"/>
    </source>
</evidence>
<evidence type="ECO:0000259" key="8">
    <source>
        <dbReference type="PROSITE" id="PS50880"/>
    </source>
</evidence>
<dbReference type="SMART" id="SM00493">
    <property type="entry name" value="TOPRIM"/>
    <property type="match status" value="1"/>
</dbReference>
<dbReference type="SUPFAM" id="SSF111304">
    <property type="entry name" value="Recombination protein RecR"/>
    <property type="match status" value="1"/>
</dbReference>
<feature type="domain" description="Toprim" evidence="8">
    <location>
        <begin position="80"/>
        <end position="175"/>
    </location>
</feature>
<reference evidence="9" key="1">
    <citation type="journal article" date="2011" name="Environ. Microbiol.">
        <title>Time-series analyses of Monterey Bay coastal microbial picoplankton using a 'genome proxy' microarray.</title>
        <authorList>
            <person name="Rich V.I."/>
            <person name="Pham V.D."/>
            <person name="Eppley J."/>
            <person name="Shi Y."/>
            <person name="DeLong E.F."/>
        </authorList>
    </citation>
    <scope>NUCLEOTIDE SEQUENCE</scope>
</reference>
<dbReference type="GO" id="GO:0006281">
    <property type="term" value="P:DNA repair"/>
    <property type="evidence" value="ECO:0007669"/>
    <property type="project" value="UniProtKB-UniRule"/>
</dbReference>
<dbReference type="PROSITE" id="PS50880">
    <property type="entry name" value="TOPRIM"/>
    <property type="match status" value="1"/>
</dbReference>
<keyword evidence="1 7" id="KW-0479">Metal-binding</keyword>
<dbReference type="PANTHER" id="PTHR30446">
    <property type="entry name" value="RECOMBINATION PROTEIN RECR"/>
    <property type="match status" value="1"/>
</dbReference>
<dbReference type="Gene3D" id="3.40.1360.10">
    <property type="match status" value="1"/>
</dbReference>
<evidence type="ECO:0000256" key="6">
    <source>
        <dbReference type="ARBA" id="ARBA00023204"/>
    </source>
</evidence>
<dbReference type="Pfam" id="PF21176">
    <property type="entry name" value="RecR_HhH"/>
    <property type="match status" value="1"/>
</dbReference>
<dbReference type="EMBL" id="GU474927">
    <property type="protein sequence ID" value="ADI19605.1"/>
    <property type="molecule type" value="Genomic_DNA"/>
</dbReference>
<protein>
    <recommendedName>
        <fullName evidence="7">Recombination protein RecR</fullName>
    </recommendedName>
</protein>
<dbReference type="HAMAP" id="MF_00017">
    <property type="entry name" value="RecR"/>
    <property type="match status" value="1"/>
</dbReference>
<dbReference type="Pfam" id="PF21175">
    <property type="entry name" value="RecR_C"/>
    <property type="match status" value="1"/>
</dbReference>
<accession>E0XYW4</accession>
<keyword evidence="5 7" id="KW-0233">DNA recombination</keyword>
<dbReference type="InterPro" id="IPR023627">
    <property type="entry name" value="Rcmb_RecR"/>
</dbReference>
<gene>
    <name evidence="7" type="primary">recR</name>
</gene>
<proteinExistence type="inferred from homology"/>
<dbReference type="Pfam" id="PF13662">
    <property type="entry name" value="Toprim_4"/>
    <property type="match status" value="1"/>
</dbReference>
<keyword evidence="2 7" id="KW-0227">DNA damage</keyword>
<evidence type="ECO:0000256" key="2">
    <source>
        <dbReference type="ARBA" id="ARBA00022763"/>
    </source>
</evidence>
<name>E0XYW4_9PROT</name>
<keyword evidence="6 7" id="KW-0234">DNA repair</keyword>
<dbReference type="GO" id="GO:0003677">
    <property type="term" value="F:DNA binding"/>
    <property type="evidence" value="ECO:0007669"/>
    <property type="project" value="UniProtKB-UniRule"/>
</dbReference>
<evidence type="ECO:0000256" key="5">
    <source>
        <dbReference type="ARBA" id="ARBA00023172"/>
    </source>
</evidence>
<dbReference type="InterPro" id="IPR000093">
    <property type="entry name" value="DNA_Rcmb_RecR"/>
</dbReference>
<organism evidence="9">
    <name type="scientific">uncultured SAR11 cluster bacterium HF0770_37D02</name>
    <dbReference type="NCBI Taxonomy" id="710726"/>
    <lineage>
        <taxon>Bacteria</taxon>
        <taxon>Pseudomonadati</taxon>
        <taxon>Pseudomonadota</taxon>
        <taxon>Alphaproteobacteria</taxon>
        <taxon>Candidatus Pelagibacterales</taxon>
        <taxon>environmental samples</taxon>
    </lineage>
</organism>
<dbReference type="GO" id="GO:0006310">
    <property type="term" value="P:DNA recombination"/>
    <property type="evidence" value="ECO:0007669"/>
    <property type="project" value="UniProtKB-UniRule"/>
</dbReference>
<keyword evidence="4 7" id="KW-0862">Zinc</keyword>
<evidence type="ECO:0000313" key="9">
    <source>
        <dbReference type="EMBL" id="ADI19605.1"/>
    </source>
</evidence>
<dbReference type="GO" id="GO:0008270">
    <property type="term" value="F:zinc ion binding"/>
    <property type="evidence" value="ECO:0007669"/>
    <property type="project" value="UniProtKB-KW"/>
</dbReference>
<dbReference type="PANTHER" id="PTHR30446:SF0">
    <property type="entry name" value="RECOMBINATION PROTEIN RECR"/>
    <property type="match status" value="1"/>
</dbReference>
<evidence type="ECO:0000256" key="7">
    <source>
        <dbReference type="HAMAP-Rule" id="MF_00017"/>
    </source>
</evidence>
<dbReference type="NCBIfam" id="TIGR00615">
    <property type="entry name" value="recR"/>
    <property type="match status" value="1"/>
</dbReference>
<dbReference type="AlphaFoldDB" id="E0XYW4"/>
<evidence type="ECO:0000256" key="1">
    <source>
        <dbReference type="ARBA" id="ARBA00022723"/>
    </source>
</evidence>
<sequence>MTGSNVQVIEDLIKLISKLPGLGPKSAKRIVLKLINNREELIKPLANTLAQVYKNVVRCTICGNLKSVSANCTCSNKNYKQICVVENIADMWVIQSSGIYKGHYHILGGTLPALESKKDDGLLVSSLVTRVKKNSVKEVILATSATIEGQTTAHYIQDSLKDTKVKISKLAQGLPVGGEIEFLDDGTLFSAFKNRGPVVSD</sequence>
<dbReference type="InterPro" id="IPR006171">
    <property type="entry name" value="TOPRIM_dom"/>
</dbReference>